<reference evidence="4" key="1">
    <citation type="submission" date="2022-02" db="EMBL/GenBank/DDBJ databases">
        <title>Atlantic sturgeon de novo genome assembly.</title>
        <authorList>
            <person name="Stock M."/>
            <person name="Klopp C."/>
            <person name="Guiguen Y."/>
            <person name="Cabau C."/>
            <person name="Parinello H."/>
            <person name="Santidrian Yebra-Pimentel E."/>
            <person name="Kuhl H."/>
            <person name="Dirks R.P."/>
            <person name="Guessner J."/>
            <person name="Wuertz S."/>
            <person name="Du K."/>
            <person name="Schartl M."/>
        </authorList>
    </citation>
    <scope>NUCLEOTIDE SEQUENCE</scope>
    <source>
        <strain evidence="4">STURGEONOMICS-FGT-2020</strain>
        <tissue evidence="4">Whole blood</tissue>
    </source>
</reference>
<feature type="chain" id="PRO_5042250993" evidence="3">
    <location>
        <begin position="26"/>
        <end position="1507"/>
    </location>
</feature>
<feature type="compositionally biased region" description="Polar residues" evidence="1">
    <location>
        <begin position="301"/>
        <end position="327"/>
    </location>
</feature>
<keyword evidence="2" id="KW-0472">Membrane</keyword>
<dbReference type="Proteomes" id="UP001230051">
    <property type="component" value="Unassembled WGS sequence"/>
</dbReference>
<evidence type="ECO:0000313" key="5">
    <source>
        <dbReference type="Proteomes" id="UP001230051"/>
    </source>
</evidence>
<feature type="region of interest" description="Disordered" evidence="1">
    <location>
        <begin position="1328"/>
        <end position="1354"/>
    </location>
</feature>
<feature type="transmembrane region" description="Helical" evidence="2">
    <location>
        <begin position="474"/>
        <end position="498"/>
    </location>
</feature>
<evidence type="ECO:0000313" key="4">
    <source>
        <dbReference type="EMBL" id="KAK1153505.1"/>
    </source>
</evidence>
<sequence length="1507" mass="164612">MKSAPAWSCLLFILCGNSCTSSSLSSDSRQGSCSPGTNCTGEGSNHSRCQAGFYCPEGSAAPVPCPRGSFGPAEAAVSADGCLRCPVDYFNHLEGQAACFTCGSEARQPQEGQESCLCLGEGQEFQVSDSQCPCVSGYTPAGQGSRLCVQQLYEICRDGSTRNQEGACLTQEQWTEYCALQVCSSPSDYRGYDKALGLCLCGAEDVDTVCDRECRRRQRHIIQLLCRGTFQLQISDNGNKVKASVNTIETFTSSWDSISVQKCALKKDYAVPVYLVQTNALGFLGVLNPDPKEIQHLLQASRNAPSHPNTTSKSSGNAPHYSNTAGGNDTLGGAEKHPTPQPDFQFAGILNPTACLSLGDVLVFTVSKEHYPVYDVGNLLNTNSRFDWGGFRALAEEMSLSHAASKLFSFPFTQPGVYVLKLNSNQHKKMYLRVMPVGGQCYEEGPFFQTVPRHVIRIGIARPSTASLLLRPDWLVIVGLLIGALVIFSVCVTLLILFREFGWPEKKPADPKYRKLHLKYNFDDYSSKGSTVLTLKKLHRSLQRQECEEELGNRAAQVDEFWDYEQQIDLEAFDTNLFYGILLKHTVSVTTRLSQLKDEVKVLYQKTLRETESLKELLVSWTNLSGNGKLAGTVVLESFERKCREVEAEVGRRKAMAVEFGRLLEKHLQLLAEDWRSREEHHVSFSATLLEAQRLLEQLCEEEEGRASLSEQLCEEEEGRASLLTRRLDSLLAQMSGEVTRECQRLGAWGVLGDGTGAHLLSSSKAEILTREDLLAPDGTVRACDVVHVDPLTGLIVPNADARMLSAGGSPVPVPRDLCVNPHTGKLLPVAGNVAFDPVRSTLVFTADCSAGNLSKWEEPPIPFVPFPVCSRTGLPVRCTLGGLDPGRDLKLGGPMADPATGAPVPTLGVTIHPQTGRVHPLGGTYVSPLTKLLESIEIGGVMVHRHTGHVVPIIGVSLDPHSGCVIPVGGALSPSGAPLLLGDTFTEPLSGRTARISGASLQGAQVVPHGGGYQASLDALTLACRVRVTACLNQCRDSVSLGLVSLQEHSLLKESTRELALACRRSQQCLVHAACELERQRERARSLADSGGSWGLMKYPGTQLLLPAVAGVGYPDPGGSGLEVPLLGVQGDGSRGELVPLAGTMEDPDGKGLVPISIGARAVDPVTGEIAPVVGACFDPCRNTVVPITQTCSRSLRGKTSLQLVDLLEREMKLRDEYWKDQRQKEEELLRGLISLLQDYCTTNARGRLEKARWKDHITELKGLCVGLQGASLDETQRRALQASDLSFAMPSQVISIVTKVDREEGEQHLCFAAVFREMLEKVSQASDKMKQEEDRLRAQAQQSRRQPGEQDVNLKYRKVHRRLLKDSWETLLRRQAGVDVALCRLLYLRELSRLHAVAGKTLLSGSSYWSGDYQMIRHQPSENPQRASEAKQRELIPLLERLLPLLEENRALRLSPGTPRPASDHSSTPSHRLISERSASETSSRAWTTSVPADKGLAEEKQVCL</sequence>
<protein>
    <submittedName>
        <fullName evidence="4">Uncharacterized protein</fullName>
    </submittedName>
</protein>
<feature type="compositionally biased region" description="Basic and acidic residues" evidence="1">
    <location>
        <begin position="1329"/>
        <end position="1339"/>
    </location>
</feature>
<feature type="region of interest" description="Disordered" evidence="1">
    <location>
        <begin position="301"/>
        <end position="338"/>
    </location>
</feature>
<dbReference type="PANTHER" id="PTHR47236:SF5">
    <property type="entry name" value="GENE, 32742-RELATED"/>
    <property type="match status" value="1"/>
</dbReference>
<name>A0AAD8CM98_ACIOX</name>
<keyword evidence="2" id="KW-1133">Transmembrane helix</keyword>
<feature type="signal peptide" evidence="3">
    <location>
        <begin position="1"/>
        <end position="25"/>
    </location>
</feature>
<keyword evidence="2" id="KW-0812">Transmembrane</keyword>
<organism evidence="4 5">
    <name type="scientific">Acipenser oxyrinchus oxyrinchus</name>
    <dbReference type="NCBI Taxonomy" id="40147"/>
    <lineage>
        <taxon>Eukaryota</taxon>
        <taxon>Metazoa</taxon>
        <taxon>Chordata</taxon>
        <taxon>Craniata</taxon>
        <taxon>Vertebrata</taxon>
        <taxon>Euteleostomi</taxon>
        <taxon>Actinopterygii</taxon>
        <taxon>Chondrostei</taxon>
        <taxon>Acipenseriformes</taxon>
        <taxon>Acipenseridae</taxon>
        <taxon>Acipenser</taxon>
    </lineage>
</organism>
<keyword evidence="5" id="KW-1185">Reference proteome</keyword>
<accession>A0AAD8CM98</accession>
<evidence type="ECO:0000256" key="3">
    <source>
        <dbReference type="SAM" id="SignalP"/>
    </source>
</evidence>
<evidence type="ECO:0000256" key="2">
    <source>
        <dbReference type="SAM" id="Phobius"/>
    </source>
</evidence>
<gene>
    <name evidence="4" type="ORF">AOXY_G30028</name>
</gene>
<comment type="caution">
    <text evidence="4">The sequence shown here is derived from an EMBL/GenBank/DDBJ whole genome shotgun (WGS) entry which is preliminary data.</text>
</comment>
<feature type="compositionally biased region" description="Low complexity" evidence="1">
    <location>
        <begin position="1482"/>
        <end position="1492"/>
    </location>
</feature>
<feature type="region of interest" description="Disordered" evidence="1">
    <location>
        <begin position="1455"/>
        <end position="1495"/>
    </location>
</feature>
<dbReference type="EMBL" id="JAGXEW010000041">
    <property type="protein sequence ID" value="KAK1153505.1"/>
    <property type="molecule type" value="Genomic_DNA"/>
</dbReference>
<proteinExistence type="predicted"/>
<keyword evidence="3" id="KW-0732">Signal</keyword>
<dbReference type="SMART" id="SM01411">
    <property type="entry name" value="Ephrin_rec_like"/>
    <property type="match status" value="2"/>
</dbReference>
<evidence type="ECO:0000256" key="1">
    <source>
        <dbReference type="SAM" id="MobiDB-lite"/>
    </source>
</evidence>
<dbReference type="PANTHER" id="PTHR47236">
    <property type="entry name" value="GENE, 32742-RELATED-RELATED"/>
    <property type="match status" value="1"/>
</dbReference>